<reference evidence="2" key="1">
    <citation type="submission" date="2020-01" db="EMBL/GenBank/DDBJ databases">
        <authorList>
            <person name="Mishra B."/>
        </authorList>
    </citation>
    <scope>NUCLEOTIDE SEQUENCE [LARGE SCALE GENOMIC DNA]</scope>
</reference>
<dbReference type="EMBL" id="CACVBM020001385">
    <property type="protein sequence ID" value="CAA7048288.1"/>
    <property type="molecule type" value="Genomic_DNA"/>
</dbReference>
<organism evidence="2 3">
    <name type="scientific">Microthlaspi erraticum</name>
    <dbReference type="NCBI Taxonomy" id="1685480"/>
    <lineage>
        <taxon>Eukaryota</taxon>
        <taxon>Viridiplantae</taxon>
        <taxon>Streptophyta</taxon>
        <taxon>Embryophyta</taxon>
        <taxon>Tracheophyta</taxon>
        <taxon>Spermatophyta</taxon>
        <taxon>Magnoliopsida</taxon>
        <taxon>eudicotyledons</taxon>
        <taxon>Gunneridae</taxon>
        <taxon>Pentapetalae</taxon>
        <taxon>rosids</taxon>
        <taxon>malvids</taxon>
        <taxon>Brassicales</taxon>
        <taxon>Brassicaceae</taxon>
        <taxon>Coluteocarpeae</taxon>
        <taxon>Microthlaspi</taxon>
    </lineage>
</organism>
<evidence type="ECO:0000313" key="3">
    <source>
        <dbReference type="Proteomes" id="UP000467841"/>
    </source>
</evidence>
<feature type="domain" description="F-box associated beta-propeller type 1" evidence="1">
    <location>
        <begin position="100"/>
        <end position="215"/>
    </location>
</feature>
<dbReference type="AlphaFoldDB" id="A0A6D2KKU5"/>
<keyword evidence="3" id="KW-1185">Reference proteome</keyword>
<evidence type="ECO:0000259" key="1">
    <source>
        <dbReference type="Pfam" id="PF07734"/>
    </source>
</evidence>
<protein>
    <recommendedName>
        <fullName evidence="1">F-box associated beta-propeller type 1 domain-containing protein</fullName>
    </recommendedName>
</protein>
<name>A0A6D2KKU5_9BRAS</name>
<dbReference type="InterPro" id="IPR006527">
    <property type="entry name" value="F-box-assoc_dom_typ1"/>
</dbReference>
<dbReference type="Pfam" id="PF07734">
    <property type="entry name" value="FBA_1"/>
    <property type="match status" value="1"/>
</dbReference>
<dbReference type="Proteomes" id="UP000467841">
    <property type="component" value="Unassembled WGS sequence"/>
</dbReference>
<evidence type="ECO:0000313" key="2">
    <source>
        <dbReference type="EMBL" id="CAA7048288.1"/>
    </source>
</evidence>
<accession>A0A6D2KKU5</accession>
<sequence>MHFDKAFDPAKEDDESESRMIVMTEENLYLMSVFVNNGVDLSAEHIGLWFGIHIWDKQGGSNSESSRLSCSKQFMFSSEGFRYGIGYEDKGSGRNYKILREEKLVAQFDQPYPYGLSYYITTMLEAEKVSWSKFTLSSYDKYSILDDIHIRLSFGGFYEEKKVPMNSGQRLNCYLYHYIGGDGYGVDYIERELPAFEDRIWRECVCFYVPSLVQIKHPKGGQREKKQSDHVEKLRFDEMMWRLSYFERRCKKVLLELAKKKASACKKISYPRSVRPEKARPTSFLSTNSFASLASSDDEEENTSGMVD</sequence>
<proteinExistence type="predicted"/>
<comment type="caution">
    <text evidence="2">The sequence shown here is derived from an EMBL/GenBank/DDBJ whole genome shotgun (WGS) entry which is preliminary data.</text>
</comment>
<dbReference type="OrthoDB" id="1021305at2759"/>
<gene>
    <name evidence="2" type="ORF">MERR_LOCUS35523</name>
</gene>